<sequence length="38" mass="4337">MTFFSSPPLTRRERIKALVEKQVVLFQCPGWSGNGQNN</sequence>
<dbReference type="AlphaFoldDB" id="A0A6H1Q6T4"/>
<proteinExistence type="predicted"/>
<evidence type="ECO:0000313" key="1">
    <source>
        <dbReference type="EMBL" id="QIZ21915.1"/>
    </source>
</evidence>
<name>A0A6H1Q6T4_ECOLX</name>
<keyword evidence="1" id="KW-0614">Plasmid</keyword>
<protein>
    <submittedName>
        <fullName evidence="1">Uncharacterized protein</fullName>
    </submittedName>
</protein>
<geneLocation type="plasmid" evidence="1">
    <name>pOX-48-EC1443</name>
</geneLocation>
<organism evidence="1">
    <name type="scientific">Escherichia coli</name>
    <dbReference type="NCBI Taxonomy" id="562"/>
    <lineage>
        <taxon>Bacteria</taxon>
        <taxon>Pseudomonadati</taxon>
        <taxon>Pseudomonadota</taxon>
        <taxon>Gammaproteobacteria</taxon>
        <taxon>Enterobacterales</taxon>
        <taxon>Enterobacteriaceae</taxon>
        <taxon>Escherichia</taxon>
    </lineage>
</organism>
<reference evidence="1" key="1">
    <citation type="submission" date="2020-03" db="EMBL/GenBank/DDBJ databases">
        <title>Complete genome of E. coli plasmid pOXA-48-EC1443.</title>
        <authorList>
            <person name="Irrgang A."/>
            <person name="Hammerl J.A."/>
        </authorList>
    </citation>
    <scope>NUCLEOTIDE SEQUENCE</scope>
    <source>
        <strain evidence="1">19-AB01443</strain>
        <plasmid evidence="1">pOX-48-EC1443</plasmid>
    </source>
</reference>
<dbReference type="EMBL" id="MT193824">
    <property type="protein sequence ID" value="QIZ21915.1"/>
    <property type="molecule type" value="Genomic_DNA"/>
</dbReference>
<accession>A0A6H1Q6T4</accession>